<reference evidence="1 2" key="1">
    <citation type="submission" date="2013-01" db="EMBL/GenBank/DDBJ databases">
        <authorList>
            <person name="Harkins D.M."/>
            <person name="Durkin A.S."/>
            <person name="Brinkac L.M."/>
            <person name="Haft D.H."/>
            <person name="Selengut J.D."/>
            <person name="Sanka R."/>
            <person name="DePew J."/>
            <person name="Purushe J."/>
            <person name="Whelen A.C."/>
            <person name="Vinetz J.M."/>
            <person name="Sutton G.G."/>
            <person name="Nierman W.C."/>
            <person name="Fouts D.E."/>
        </authorList>
    </citation>
    <scope>NUCLEOTIDE SEQUENCE [LARGE SCALE GENOMIC DNA]</scope>
    <source>
        <strain evidence="1 2">2001034031</strain>
    </source>
</reference>
<dbReference type="Proteomes" id="UP000012138">
    <property type="component" value="Unassembled WGS sequence"/>
</dbReference>
<name>M6YS41_9LEPT</name>
<dbReference type="EMBL" id="AKXB02000107">
    <property type="protein sequence ID" value="EMO89178.1"/>
    <property type="molecule type" value="Genomic_DNA"/>
</dbReference>
<sequence>MSTFFKLVRKIVIRSSSHISGIQIPTFFRITSIFVELMLSTLYIRVVEKFHSDN</sequence>
<organism evidence="1 2">
    <name type="scientific">Leptospira noguchii str. 2001034031</name>
    <dbReference type="NCBI Taxonomy" id="1193053"/>
    <lineage>
        <taxon>Bacteria</taxon>
        <taxon>Pseudomonadati</taxon>
        <taxon>Spirochaetota</taxon>
        <taxon>Spirochaetia</taxon>
        <taxon>Leptospirales</taxon>
        <taxon>Leptospiraceae</taxon>
        <taxon>Leptospira</taxon>
    </lineage>
</organism>
<evidence type="ECO:0000313" key="1">
    <source>
        <dbReference type="EMBL" id="EMO89178.1"/>
    </source>
</evidence>
<evidence type="ECO:0000313" key="2">
    <source>
        <dbReference type="Proteomes" id="UP000012138"/>
    </source>
</evidence>
<proteinExistence type="predicted"/>
<dbReference type="AlphaFoldDB" id="M6YS41"/>
<protein>
    <submittedName>
        <fullName evidence="1">Uncharacterized protein</fullName>
    </submittedName>
</protein>
<comment type="caution">
    <text evidence="1">The sequence shown here is derived from an EMBL/GenBank/DDBJ whole genome shotgun (WGS) entry which is preliminary data.</text>
</comment>
<accession>M6YS41</accession>
<gene>
    <name evidence="1" type="ORF">LEP1GSC024_2383</name>
</gene>